<dbReference type="PROSITE" id="PS50222">
    <property type="entry name" value="EF_HAND_2"/>
    <property type="match status" value="1"/>
</dbReference>
<feature type="domain" description="Protein kinase" evidence="9">
    <location>
        <begin position="38"/>
        <end position="299"/>
    </location>
</feature>
<dbReference type="SUPFAM" id="SSF56112">
    <property type="entry name" value="Protein kinase-like (PK-like)"/>
    <property type="match status" value="1"/>
</dbReference>
<name>A0A7S4EJQ8_9STRA</name>
<dbReference type="Pfam" id="PF00069">
    <property type="entry name" value="Pkinase"/>
    <property type="match status" value="1"/>
</dbReference>
<comment type="cofactor">
    <cofactor evidence="1">
        <name>Mg(2+)</name>
        <dbReference type="ChEBI" id="CHEBI:18420"/>
    </cofactor>
</comment>
<dbReference type="InterPro" id="IPR011992">
    <property type="entry name" value="EF-hand-dom_pair"/>
</dbReference>
<dbReference type="InterPro" id="IPR050205">
    <property type="entry name" value="CDPK_Ser/Thr_kinases"/>
</dbReference>
<dbReference type="InterPro" id="IPR000719">
    <property type="entry name" value="Prot_kinase_dom"/>
</dbReference>
<organism evidence="11">
    <name type="scientific">Pseudo-nitzschia australis</name>
    <dbReference type="NCBI Taxonomy" id="44445"/>
    <lineage>
        <taxon>Eukaryota</taxon>
        <taxon>Sar</taxon>
        <taxon>Stramenopiles</taxon>
        <taxon>Ochrophyta</taxon>
        <taxon>Bacillariophyta</taxon>
        <taxon>Bacillariophyceae</taxon>
        <taxon>Bacillariophycidae</taxon>
        <taxon>Bacillariales</taxon>
        <taxon>Bacillariaceae</taxon>
        <taxon>Pseudo-nitzschia</taxon>
    </lineage>
</organism>
<evidence type="ECO:0000256" key="6">
    <source>
        <dbReference type="ARBA" id="ARBA00022840"/>
    </source>
</evidence>
<sequence length="520" mass="58400">MGNKQVTGRKKPGQHGANTPEALQDNLIKQNQNLGKGYYLTGSLGNGFKSNLKIAHLKKYTKTEDNTGGVAIKLFDGQSFTHSHDFKTEAHILGRCDHPNIVKLFEITKVDNKLSLVIELCDGGSILDRLPYKEHQVSKIVRQICSAVSYMHGKNIAHRDIECSNIMYSTKSEDSEVKLVDFGSACELEMAPNRPGAYKLLKGKTGSLSVMAPEVLQCKYGPKADVWSIGVVAYTLLNNGEAPFQGATNKELEAKILKGTIDYSTWEHSQEAKAFCQNTCKGNETQRLSAAATLYDPWLASPEKNAFKLLPVELVTSFNFYRSALPLKRIALNVLARKVKSSKYREVFEDLNKSHTGLMTMEEFMEGFKNSGNSETELFEIYQKLDINNNKGITYTEFIAATLEGGGELEEVQLREAFDLISSNRRYITQKDVESIVSESLKDRDTAEKVKNMAENQMRRFTKKHKEEKIHYEDFAQMFEHGFQDLHSSMEIIAEMSLDAQQFAKLNETDKAAHLSAIGE</sequence>
<keyword evidence="4" id="KW-0547">Nucleotide-binding</keyword>
<evidence type="ECO:0000313" key="11">
    <source>
        <dbReference type="EMBL" id="CAE0718614.1"/>
    </source>
</evidence>
<evidence type="ECO:0000256" key="8">
    <source>
        <dbReference type="SAM" id="MobiDB-lite"/>
    </source>
</evidence>
<dbReference type="SUPFAM" id="SSF47473">
    <property type="entry name" value="EF-hand"/>
    <property type="match status" value="1"/>
</dbReference>
<evidence type="ECO:0000256" key="3">
    <source>
        <dbReference type="ARBA" id="ARBA00022679"/>
    </source>
</evidence>
<gene>
    <name evidence="11" type="ORF">PAUS00366_LOCUS11368</name>
</gene>
<dbReference type="EMBL" id="HBIX01015655">
    <property type="protein sequence ID" value="CAE0718614.1"/>
    <property type="molecule type" value="Transcribed_RNA"/>
</dbReference>
<dbReference type="InterPro" id="IPR011009">
    <property type="entry name" value="Kinase-like_dom_sf"/>
</dbReference>
<evidence type="ECO:0008006" key="12">
    <source>
        <dbReference type="Google" id="ProtNLM"/>
    </source>
</evidence>
<evidence type="ECO:0000256" key="1">
    <source>
        <dbReference type="ARBA" id="ARBA00001946"/>
    </source>
</evidence>
<dbReference type="GO" id="GO:0005524">
    <property type="term" value="F:ATP binding"/>
    <property type="evidence" value="ECO:0007669"/>
    <property type="project" value="UniProtKB-KW"/>
</dbReference>
<evidence type="ECO:0000259" key="9">
    <source>
        <dbReference type="PROSITE" id="PS50011"/>
    </source>
</evidence>
<keyword evidence="5" id="KW-0418">Kinase</keyword>
<dbReference type="GO" id="GO:0004674">
    <property type="term" value="F:protein serine/threonine kinase activity"/>
    <property type="evidence" value="ECO:0007669"/>
    <property type="project" value="UniProtKB-KW"/>
</dbReference>
<dbReference type="PANTHER" id="PTHR24349">
    <property type="entry name" value="SERINE/THREONINE-PROTEIN KINASE"/>
    <property type="match status" value="1"/>
</dbReference>
<keyword evidence="3" id="KW-0808">Transferase</keyword>
<evidence type="ECO:0000259" key="10">
    <source>
        <dbReference type="PROSITE" id="PS50222"/>
    </source>
</evidence>
<dbReference type="Gene3D" id="1.10.510.10">
    <property type="entry name" value="Transferase(Phosphotransferase) domain 1"/>
    <property type="match status" value="1"/>
</dbReference>
<dbReference type="PROSITE" id="PS50011">
    <property type="entry name" value="PROTEIN_KINASE_DOM"/>
    <property type="match status" value="1"/>
</dbReference>
<dbReference type="InterPro" id="IPR002048">
    <property type="entry name" value="EF_hand_dom"/>
</dbReference>
<dbReference type="Gene3D" id="3.30.200.20">
    <property type="entry name" value="Phosphorylase Kinase, domain 1"/>
    <property type="match status" value="1"/>
</dbReference>
<feature type="domain" description="EF-hand" evidence="10">
    <location>
        <begin position="373"/>
        <end position="408"/>
    </location>
</feature>
<comment type="similarity">
    <text evidence="7">Belongs to the protein kinase superfamily. Ser/Thr protein kinase family. CDPK subfamily.</text>
</comment>
<protein>
    <recommendedName>
        <fullName evidence="12">Calmodulin</fullName>
    </recommendedName>
</protein>
<dbReference type="Gene3D" id="1.10.238.10">
    <property type="entry name" value="EF-hand"/>
    <property type="match status" value="1"/>
</dbReference>
<evidence type="ECO:0000256" key="4">
    <source>
        <dbReference type="ARBA" id="ARBA00022741"/>
    </source>
</evidence>
<keyword evidence="2" id="KW-0723">Serine/threonine-protein kinase</keyword>
<dbReference type="FunFam" id="1.10.510.10:FF:000571">
    <property type="entry name" value="Maternal embryonic leucine zipper kinase"/>
    <property type="match status" value="1"/>
</dbReference>
<evidence type="ECO:0000256" key="7">
    <source>
        <dbReference type="ARBA" id="ARBA00024334"/>
    </source>
</evidence>
<feature type="region of interest" description="Disordered" evidence="8">
    <location>
        <begin position="1"/>
        <end position="20"/>
    </location>
</feature>
<proteinExistence type="inferred from homology"/>
<accession>A0A7S4EJQ8</accession>
<evidence type="ECO:0000256" key="2">
    <source>
        <dbReference type="ARBA" id="ARBA00022527"/>
    </source>
</evidence>
<evidence type="ECO:0000256" key="5">
    <source>
        <dbReference type="ARBA" id="ARBA00022777"/>
    </source>
</evidence>
<dbReference type="AlphaFoldDB" id="A0A7S4EJQ8"/>
<dbReference type="GO" id="GO:0005509">
    <property type="term" value="F:calcium ion binding"/>
    <property type="evidence" value="ECO:0007669"/>
    <property type="project" value="InterPro"/>
</dbReference>
<keyword evidence="6" id="KW-0067">ATP-binding</keyword>
<dbReference type="Pfam" id="PF13499">
    <property type="entry name" value="EF-hand_7"/>
    <property type="match status" value="1"/>
</dbReference>
<reference evidence="11" key="1">
    <citation type="submission" date="2021-01" db="EMBL/GenBank/DDBJ databases">
        <authorList>
            <person name="Corre E."/>
            <person name="Pelletier E."/>
            <person name="Niang G."/>
            <person name="Scheremetjew M."/>
            <person name="Finn R."/>
            <person name="Kale V."/>
            <person name="Holt S."/>
            <person name="Cochrane G."/>
            <person name="Meng A."/>
            <person name="Brown T."/>
            <person name="Cohen L."/>
        </authorList>
    </citation>
    <scope>NUCLEOTIDE SEQUENCE</scope>
    <source>
        <strain evidence="11">10249 10 AB</strain>
    </source>
</reference>